<dbReference type="InterPro" id="IPR004114">
    <property type="entry name" value="THUMP_dom"/>
</dbReference>
<evidence type="ECO:0000259" key="10">
    <source>
        <dbReference type="PROSITE" id="PS51165"/>
    </source>
</evidence>
<keyword evidence="2 9" id="KW-0963">Cytoplasm</keyword>
<dbReference type="GO" id="GO:0009229">
    <property type="term" value="P:thiamine diphosphate biosynthetic process"/>
    <property type="evidence" value="ECO:0007669"/>
    <property type="project" value="UniProtKB-UniRule"/>
</dbReference>
<feature type="binding site" evidence="9">
    <location>
        <begin position="181"/>
        <end position="182"/>
    </location>
    <ligand>
        <name>ATP</name>
        <dbReference type="ChEBI" id="CHEBI:30616"/>
    </ligand>
</feature>
<evidence type="ECO:0000313" key="12">
    <source>
        <dbReference type="EMBL" id="MCZ3372839.1"/>
    </source>
</evidence>
<evidence type="ECO:0000256" key="3">
    <source>
        <dbReference type="ARBA" id="ARBA00022555"/>
    </source>
</evidence>
<evidence type="ECO:0000256" key="9">
    <source>
        <dbReference type="HAMAP-Rule" id="MF_00021"/>
    </source>
</evidence>
<dbReference type="InterPro" id="IPR054173">
    <property type="entry name" value="ThiI_fer"/>
</dbReference>
<dbReference type="InterPro" id="IPR049961">
    <property type="entry name" value="ThiI_N"/>
</dbReference>
<evidence type="ECO:0000256" key="7">
    <source>
        <dbReference type="ARBA" id="ARBA00022884"/>
    </source>
</evidence>
<evidence type="ECO:0000256" key="4">
    <source>
        <dbReference type="ARBA" id="ARBA00022679"/>
    </source>
</evidence>
<dbReference type="PANTHER" id="PTHR43209:SF1">
    <property type="entry name" value="TRNA SULFURTRANSFERASE"/>
    <property type="match status" value="1"/>
</dbReference>
<dbReference type="InterPro" id="IPR049962">
    <property type="entry name" value="THUMP_ThiI"/>
</dbReference>
<accession>A0A9E5DKS0</accession>
<dbReference type="Gene3D" id="3.40.50.620">
    <property type="entry name" value="HUPs"/>
    <property type="match status" value="1"/>
</dbReference>
<keyword evidence="3 9" id="KW-0820">tRNA-binding</keyword>
<comment type="catalytic activity">
    <reaction evidence="9">
        <text>[ThiS sulfur-carrier protein]-C-terminal Gly-Gly-AMP + S-sulfanyl-L-cysteinyl-[cysteine desulfurase] + AH2 = [ThiS sulfur-carrier protein]-C-terminal-Gly-aminoethanethioate + L-cysteinyl-[cysteine desulfurase] + A + AMP + 2 H(+)</text>
        <dbReference type="Rhea" id="RHEA:43340"/>
        <dbReference type="Rhea" id="RHEA-COMP:12157"/>
        <dbReference type="Rhea" id="RHEA-COMP:12158"/>
        <dbReference type="Rhea" id="RHEA-COMP:12910"/>
        <dbReference type="Rhea" id="RHEA-COMP:19908"/>
        <dbReference type="ChEBI" id="CHEBI:13193"/>
        <dbReference type="ChEBI" id="CHEBI:15378"/>
        <dbReference type="ChEBI" id="CHEBI:17499"/>
        <dbReference type="ChEBI" id="CHEBI:29950"/>
        <dbReference type="ChEBI" id="CHEBI:61963"/>
        <dbReference type="ChEBI" id="CHEBI:90618"/>
        <dbReference type="ChEBI" id="CHEBI:232372"/>
        <dbReference type="ChEBI" id="CHEBI:456215"/>
    </reaction>
</comment>
<keyword evidence="7 9" id="KW-0694">RNA-binding</keyword>
<dbReference type="HAMAP" id="MF_00021">
    <property type="entry name" value="ThiI"/>
    <property type="match status" value="1"/>
</dbReference>
<evidence type="ECO:0000313" key="11">
    <source>
        <dbReference type="EMBL" id="MCZ3365084.1"/>
    </source>
</evidence>
<feature type="domain" description="THUMP" evidence="10">
    <location>
        <begin position="55"/>
        <end position="163"/>
    </location>
</feature>
<dbReference type="RefSeq" id="WP_048080372.1">
    <property type="nucleotide sequence ID" value="NZ_JAPVER010000018.1"/>
</dbReference>
<dbReference type="SMART" id="SM00981">
    <property type="entry name" value="THUMP"/>
    <property type="match status" value="1"/>
</dbReference>
<feature type="binding site" evidence="9">
    <location>
        <position position="285"/>
    </location>
    <ligand>
        <name>ATP</name>
        <dbReference type="ChEBI" id="CHEBI:30616"/>
    </ligand>
</feature>
<dbReference type="Proteomes" id="UP001068021">
    <property type="component" value="Unassembled WGS sequence"/>
</dbReference>
<dbReference type="PROSITE" id="PS51165">
    <property type="entry name" value="THUMP"/>
    <property type="match status" value="1"/>
</dbReference>
<dbReference type="CDD" id="cd01712">
    <property type="entry name" value="PPase_ThiI"/>
    <property type="match status" value="1"/>
</dbReference>
<comment type="catalytic activity">
    <reaction evidence="9">
        <text>[ThiI sulfur-carrier protein]-S-sulfanyl-L-cysteine + a uridine in tRNA + 2 reduced [2Fe-2S]-[ferredoxin] + ATP + H(+) = [ThiI sulfur-carrier protein]-L-cysteine + a 4-thiouridine in tRNA + 2 oxidized [2Fe-2S]-[ferredoxin] + AMP + diphosphate</text>
        <dbReference type="Rhea" id="RHEA:24176"/>
        <dbReference type="Rhea" id="RHEA-COMP:10000"/>
        <dbReference type="Rhea" id="RHEA-COMP:10001"/>
        <dbReference type="Rhea" id="RHEA-COMP:13337"/>
        <dbReference type="Rhea" id="RHEA-COMP:13338"/>
        <dbReference type="Rhea" id="RHEA-COMP:13339"/>
        <dbReference type="Rhea" id="RHEA-COMP:13340"/>
        <dbReference type="ChEBI" id="CHEBI:15378"/>
        <dbReference type="ChEBI" id="CHEBI:29950"/>
        <dbReference type="ChEBI" id="CHEBI:30616"/>
        <dbReference type="ChEBI" id="CHEBI:33019"/>
        <dbReference type="ChEBI" id="CHEBI:33737"/>
        <dbReference type="ChEBI" id="CHEBI:33738"/>
        <dbReference type="ChEBI" id="CHEBI:61963"/>
        <dbReference type="ChEBI" id="CHEBI:65315"/>
        <dbReference type="ChEBI" id="CHEBI:136798"/>
        <dbReference type="ChEBI" id="CHEBI:456215"/>
        <dbReference type="EC" id="2.8.1.4"/>
    </reaction>
</comment>
<dbReference type="PANTHER" id="PTHR43209">
    <property type="entry name" value="TRNA SULFURTRANSFERASE"/>
    <property type="match status" value="1"/>
</dbReference>
<evidence type="ECO:0000256" key="1">
    <source>
        <dbReference type="ARBA" id="ARBA00004496"/>
    </source>
</evidence>
<dbReference type="GO" id="GO:0052837">
    <property type="term" value="P:thiazole biosynthetic process"/>
    <property type="evidence" value="ECO:0007669"/>
    <property type="project" value="TreeGrafter"/>
</dbReference>
<feature type="binding site" evidence="9">
    <location>
        <begin position="206"/>
        <end position="207"/>
    </location>
    <ligand>
        <name>ATP</name>
        <dbReference type="ChEBI" id="CHEBI:30616"/>
    </ligand>
</feature>
<evidence type="ECO:0000256" key="6">
    <source>
        <dbReference type="ARBA" id="ARBA00022840"/>
    </source>
</evidence>
<keyword evidence="8 9" id="KW-0784">Thiamine biosynthesis</keyword>
<sequence length="383" mass="42333">MDYDLIIVRYGEIGVKSPKVRRRFENKLISNIKRKLKCEIDINQGRVFLYPENFNEACEVLSKTMGVVSFSPAVSTETDFNIIEETVNEYVENLISEGSFSKENSFAIRCRRVGTHEFSSHEMAGFCGSVVVKATGAPVNLSNPDFELFVEVRDNKTYIYHEKIQGIGGLPIGTQGKVIALLSGGIDSPVAAFLMMKRGVEVIALHFNNYPYTGKSNEKVLKIVDKLNEYSPTPIKFYAAGYGEYLKKCIEDAPIRLTCVLCKSGMYRIAEEIAEKEGALAIVDGSSLGQVASQTLPNILATRYPTSMPVLSPLIGMDKIEIEEIGKKIGTLDISILPAPECTAVPQYPETNAKLDKVIEVLEEIDFDAEVKKIVSSLEDGES</sequence>
<dbReference type="EC" id="2.8.1.4" evidence="9"/>
<dbReference type="GO" id="GO:0002937">
    <property type="term" value="P:tRNA 4-thiouridine biosynthesis"/>
    <property type="evidence" value="ECO:0007669"/>
    <property type="project" value="TreeGrafter"/>
</dbReference>
<dbReference type="SUPFAM" id="SSF52402">
    <property type="entry name" value="Adenine nucleotide alpha hydrolases-like"/>
    <property type="match status" value="1"/>
</dbReference>
<comment type="subcellular location">
    <subcellularLocation>
        <location evidence="1 9">Cytoplasm</location>
    </subcellularLocation>
</comment>
<reference evidence="12" key="1">
    <citation type="submission" date="2022-12" db="EMBL/GenBank/DDBJ databases">
        <title>Reclassification of two methanogenic archaea species isolated from the Kolyma lowland permafrost.</title>
        <authorList>
            <person name="Trubitsyn V.E."/>
            <person name="Rivkina E.M."/>
            <person name="Shcherbakova V.A."/>
        </authorList>
    </citation>
    <scope>NUCLEOTIDE SEQUENCE</scope>
    <source>
        <strain evidence="11">M2</strain>
        <strain evidence="12">MK4</strain>
    </source>
</reference>
<dbReference type="InterPro" id="IPR050102">
    <property type="entry name" value="tRNA_sulfurtransferase_ThiI"/>
</dbReference>
<dbReference type="GO" id="GO:0005524">
    <property type="term" value="F:ATP binding"/>
    <property type="evidence" value="ECO:0007669"/>
    <property type="project" value="UniProtKB-UniRule"/>
</dbReference>
<dbReference type="InterPro" id="IPR003720">
    <property type="entry name" value="tRNA_STrfase"/>
</dbReference>
<dbReference type="Pfam" id="PF02926">
    <property type="entry name" value="THUMP"/>
    <property type="match status" value="1"/>
</dbReference>
<organism evidence="12">
    <name type="scientific">Methanobacterium veterum</name>
    <dbReference type="NCBI Taxonomy" id="408577"/>
    <lineage>
        <taxon>Archaea</taxon>
        <taxon>Methanobacteriati</taxon>
        <taxon>Methanobacteriota</taxon>
        <taxon>Methanomada group</taxon>
        <taxon>Methanobacteria</taxon>
        <taxon>Methanobacteriales</taxon>
        <taxon>Methanobacteriaceae</taxon>
        <taxon>Methanobacterium</taxon>
    </lineage>
</organism>
<dbReference type="GO" id="GO:0005829">
    <property type="term" value="C:cytosol"/>
    <property type="evidence" value="ECO:0007669"/>
    <property type="project" value="TreeGrafter"/>
</dbReference>
<dbReference type="Gene3D" id="3.30.2130.30">
    <property type="match status" value="1"/>
</dbReference>
<dbReference type="Pfam" id="PF22025">
    <property type="entry name" value="ThiI_fer"/>
    <property type="match status" value="1"/>
</dbReference>
<dbReference type="NCBIfam" id="TIGR00342">
    <property type="entry name" value="tRNA uracil 4-sulfurtransferase ThiI"/>
    <property type="match status" value="1"/>
</dbReference>
<keyword evidence="13" id="KW-1185">Reference proteome</keyword>
<evidence type="ECO:0000256" key="2">
    <source>
        <dbReference type="ARBA" id="ARBA00022490"/>
    </source>
</evidence>
<comment type="function">
    <text evidence="9">Catalyzes the ATP-dependent transfer of a sulfur to tRNA to produce 4-thiouridine in position 8 of tRNAs, which functions as a near-UV photosensor. Also catalyzes the transfer of sulfur to the sulfur carrier protein ThiS, forming ThiS-thiocarboxylate. This is a step in the synthesis of thiazole, in the thiamine biosynthesis pathway. The sulfur is donated as persulfide by IscS.</text>
</comment>
<proteinExistence type="inferred from homology"/>
<dbReference type="InterPro" id="IPR020536">
    <property type="entry name" value="ThiI_AANH"/>
</dbReference>
<evidence type="ECO:0000256" key="8">
    <source>
        <dbReference type="ARBA" id="ARBA00022977"/>
    </source>
</evidence>
<keyword evidence="6 9" id="KW-0067">ATP-binding</keyword>
<gene>
    <name evidence="9 12" type="primary">thiI</name>
    <name evidence="12" type="ORF">O3H35_09335</name>
    <name evidence="11" type="ORF">O3H54_04215</name>
</gene>
<comment type="pathway">
    <text evidence="9">Cofactor biosynthesis; thiamine diphosphate biosynthesis.</text>
</comment>
<evidence type="ECO:0000313" key="13">
    <source>
        <dbReference type="Proteomes" id="UP001068021"/>
    </source>
</evidence>
<dbReference type="Proteomes" id="UP001074446">
    <property type="component" value="Unassembled WGS sequence"/>
</dbReference>
<comment type="similarity">
    <text evidence="9">Belongs to the ThiI family.</text>
</comment>
<dbReference type="AlphaFoldDB" id="A0A9E5DKS0"/>
<dbReference type="EMBL" id="JAPVES010000030">
    <property type="protein sequence ID" value="MCZ3372839.1"/>
    <property type="molecule type" value="Genomic_DNA"/>
</dbReference>
<dbReference type="Pfam" id="PF02568">
    <property type="entry name" value="ThiI"/>
    <property type="match status" value="1"/>
</dbReference>
<dbReference type="GO" id="GO:0000049">
    <property type="term" value="F:tRNA binding"/>
    <property type="evidence" value="ECO:0007669"/>
    <property type="project" value="UniProtKB-UniRule"/>
</dbReference>
<keyword evidence="5 9" id="KW-0547">Nucleotide-binding</keyword>
<feature type="binding site" evidence="9">
    <location>
        <position position="294"/>
    </location>
    <ligand>
        <name>ATP</name>
        <dbReference type="ChEBI" id="CHEBI:30616"/>
    </ligand>
</feature>
<evidence type="ECO:0000256" key="5">
    <source>
        <dbReference type="ARBA" id="ARBA00022741"/>
    </source>
</evidence>
<feature type="binding site" evidence="9">
    <location>
        <position position="263"/>
    </location>
    <ligand>
        <name>ATP</name>
        <dbReference type="ChEBI" id="CHEBI:30616"/>
    </ligand>
</feature>
<protein>
    <recommendedName>
        <fullName evidence="9">Probable tRNA sulfurtransferase</fullName>
        <ecNumber evidence="9">2.8.1.4</ecNumber>
    </recommendedName>
    <alternativeName>
        <fullName evidence="9">Sulfur carrier protein ThiS sulfurtransferase</fullName>
    </alternativeName>
    <alternativeName>
        <fullName evidence="9">Thiamine biosynthesis protein ThiI</fullName>
    </alternativeName>
    <alternativeName>
        <fullName evidence="9">tRNA 4-thiouridine synthase</fullName>
    </alternativeName>
</protein>
<dbReference type="GO" id="GO:0140741">
    <property type="term" value="F:tRNA-uracil-4 sulfurtransferase activity"/>
    <property type="evidence" value="ECO:0007669"/>
    <property type="project" value="UniProtKB-EC"/>
</dbReference>
<dbReference type="InterPro" id="IPR014729">
    <property type="entry name" value="Rossmann-like_a/b/a_fold"/>
</dbReference>
<dbReference type="GO" id="GO:0004810">
    <property type="term" value="F:CCA tRNA nucleotidyltransferase activity"/>
    <property type="evidence" value="ECO:0007669"/>
    <property type="project" value="InterPro"/>
</dbReference>
<dbReference type="EMBL" id="JAPVER010000018">
    <property type="protein sequence ID" value="MCZ3365084.1"/>
    <property type="molecule type" value="Genomic_DNA"/>
</dbReference>
<dbReference type="FunFam" id="3.40.50.620:FF:000053">
    <property type="entry name" value="Probable tRNA sulfurtransferase"/>
    <property type="match status" value="1"/>
</dbReference>
<keyword evidence="4 9" id="KW-0808">Transferase</keyword>
<dbReference type="SUPFAM" id="SSF143437">
    <property type="entry name" value="THUMP domain-like"/>
    <property type="match status" value="1"/>
</dbReference>
<dbReference type="GO" id="GO:0009228">
    <property type="term" value="P:thiamine biosynthetic process"/>
    <property type="evidence" value="ECO:0007669"/>
    <property type="project" value="UniProtKB-KW"/>
</dbReference>
<name>A0A9E5DKS0_9EURY</name>
<comment type="caution">
    <text evidence="12">The sequence shown here is derived from an EMBL/GenBank/DDBJ whole genome shotgun (WGS) entry which is preliminary data.</text>
</comment>
<dbReference type="CDD" id="cd11716">
    <property type="entry name" value="THUMP_ThiI"/>
    <property type="match status" value="1"/>
</dbReference>